<organism evidence="1 2">
    <name type="scientific">Rhipicephalus microplus</name>
    <name type="common">Cattle tick</name>
    <name type="synonym">Boophilus microplus</name>
    <dbReference type="NCBI Taxonomy" id="6941"/>
    <lineage>
        <taxon>Eukaryota</taxon>
        <taxon>Metazoa</taxon>
        <taxon>Ecdysozoa</taxon>
        <taxon>Arthropoda</taxon>
        <taxon>Chelicerata</taxon>
        <taxon>Arachnida</taxon>
        <taxon>Acari</taxon>
        <taxon>Parasitiformes</taxon>
        <taxon>Ixodida</taxon>
        <taxon>Ixodoidea</taxon>
        <taxon>Ixodidae</taxon>
        <taxon>Rhipicephalinae</taxon>
        <taxon>Rhipicephalus</taxon>
        <taxon>Boophilus</taxon>
    </lineage>
</organism>
<reference evidence="1" key="1">
    <citation type="journal article" date="2020" name="Cell">
        <title>Large-Scale Comparative Analyses of Tick Genomes Elucidate Their Genetic Diversity and Vector Capacities.</title>
        <authorList>
            <consortium name="Tick Genome and Microbiome Consortium (TIGMIC)"/>
            <person name="Jia N."/>
            <person name="Wang J."/>
            <person name="Shi W."/>
            <person name="Du L."/>
            <person name="Sun Y."/>
            <person name="Zhan W."/>
            <person name="Jiang J.F."/>
            <person name="Wang Q."/>
            <person name="Zhang B."/>
            <person name="Ji P."/>
            <person name="Bell-Sakyi L."/>
            <person name="Cui X.M."/>
            <person name="Yuan T.T."/>
            <person name="Jiang B.G."/>
            <person name="Yang W.F."/>
            <person name="Lam T.T."/>
            <person name="Chang Q.C."/>
            <person name="Ding S.J."/>
            <person name="Wang X.J."/>
            <person name="Zhu J.G."/>
            <person name="Ruan X.D."/>
            <person name="Zhao L."/>
            <person name="Wei J.T."/>
            <person name="Ye R.Z."/>
            <person name="Que T.C."/>
            <person name="Du C.H."/>
            <person name="Zhou Y.H."/>
            <person name="Cheng J.X."/>
            <person name="Dai P.F."/>
            <person name="Guo W.B."/>
            <person name="Han X.H."/>
            <person name="Huang E.J."/>
            <person name="Li L.F."/>
            <person name="Wei W."/>
            <person name="Gao Y.C."/>
            <person name="Liu J.Z."/>
            <person name="Shao H.Z."/>
            <person name="Wang X."/>
            <person name="Wang C.C."/>
            <person name="Yang T.C."/>
            <person name="Huo Q.B."/>
            <person name="Li W."/>
            <person name="Chen H.Y."/>
            <person name="Chen S.E."/>
            <person name="Zhou L.G."/>
            <person name="Ni X.B."/>
            <person name="Tian J.H."/>
            <person name="Sheng Y."/>
            <person name="Liu T."/>
            <person name="Pan Y.S."/>
            <person name="Xia L.Y."/>
            <person name="Li J."/>
            <person name="Zhao F."/>
            <person name="Cao W.C."/>
        </authorList>
    </citation>
    <scope>NUCLEOTIDE SEQUENCE</scope>
    <source>
        <strain evidence="1">Rmic-2018</strain>
    </source>
</reference>
<dbReference type="Proteomes" id="UP000821866">
    <property type="component" value="Unassembled WGS sequence"/>
</dbReference>
<evidence type="ECO:0000313" key="1">
    <source>
        <dbReference type="EMBL" id="KAH7957915.1"/>
    </source>
</evidence>
<keyword evidence="2" id="KW-1185">Reference proteome</keyword>
<evidence type="ECO:0000313" key="2">
    <source>
        <dbReference type="Proteomes" id="UP000821866"/>
    </source>
</evidence>
<reference evidence="1" key="2">
    <citation type="submission" date="2021-09" db="EMBL/GenBank/DDBJ databases">
        <authorList>
            <person name="Jia N."/>
            <person name="Wang J."/>
            <person name="Shi W."/>
            <person name="Du L."/>
            <person name="Sun Y."/>
            <person name="Zhan W."/>
            <person name="Jiang J."/>
            <person name="Wang Q."/>
            <person name="Zhang B."/>
            <person name="Ji P."/>
            <person name="Sakyi L.B."/>
            <person name="Cui X."/>
            <person name="Yuan T."/>
            <person name="Jiang B."/>
            <person name="Yang W."/>
            <person name="Lam T.T.-Y."/>
            <person name="Chang Q."/>
            <person name="Ding S."/>
            <person name="Wang X."/>
            <person name="Zhu J."/>
            <person name="Ruan X."/>
            <person name="Zhao L."/>
            <person name="Wei J."/>
            <person name="Que T."/>
            <person name="Du C."/>
            <person name="Cheng J."/>
            <person name="Dai P."/>
            <person name="Han X."/>
            <person name="Huang E."/>
            <person name="Gao Y."/>
            <person name="Liu J."/>
            <person name="Shao H."/>
            <person name="Ye R."/>
            <person name="Li L."/>
            <person name="Wei W."/>
            <person name="Wang X."/>
            <person name="Wang C."/>
            <person name="Huo Q."/>
            <person name="Li W."/>
            <person name="Guo W."/>
            <person name="Chen H."/>
            <person name="Chen S."/>
            <person name="Zhou L."/>
            <person name="Zhou L."/>
            <person name="Ni X."/>
            <person name="Tian J."/>
            <person name="Zhou Y."/>
            <person name="Sheng Y."/>
            <person name="Liu T."/>
            <person name="Pan Y."/>
            <person name="Xia L."/>
            <person name="Li J."/>
            <person name="Zhao F."/>
            <person name="Cao W."/>
        </authorList>
    </citation>
    <scope>NUCLEOTIDE SEQUENCE</scope>
    <source>
        <strain evidence="1">Rmic-2018</strain>
        <tissue evidence="1">Larvae</tissue>
    </source>
</reference>
<gene>
    <name evidence="1" type="ORF">HPB51_028100</name>
</gene>
<name>A0A9J6CY25_RHIMP</name>
<sequence length="180" mass="20972">MPENSNDFEVKHLYSVYLEGDSRTAGAYYDAEILHMTAWKEKMDDYLKEVRSRHINKGATAAPTNHDDDKGGILQRFQGKYCVQRLHLQKLSRLSIKGHIHHLQRDSSEETLRELVRSIVKEELRNILQPQVMMTVSSLTSVIHDEVRHAILQQEPEMQPLRLQQPLQERRVSTYADALR</sequence>
<accession>A0A9J6CY25</accession>
<comment type="caution">
    <text evidence="1">The sequence shown here is derived from an EMBL/GenBank/DDBJ whole genome shotgun (WGS) entry which is preliminary data.</text>
</comment>
<proteinExistence type="predicted"/>
<dbReference type="EMBL" id="JABSTU010004754">
    <property type="protein sequence ID" value="KAH7957915.1"/>
    <property type="molecule type" value="Genomic_DNA"/>
</dbReference>
<protein>
    <submittedName>
        <fullName evidence="1">Uncharacterized protein</fullName>
    </submittedName>
</protein>
<dbReference type="AlphaFoldDB" id="A0A9J6CY25"/>
<dbReference type="VEuPathDB" id="VectorBase:LOC119165424"/>